<feature type="compositionally biased region" description="Basic and acidic residues" evidence="12">
    <location>
        <begin position="62"/>
        <end position="73"/>
    </location>
</feature>
<evidence type="ECO:0000259" key="13">
    <source>
        <dbReference type="PROSITE" id="PS50089"/>
    </source>
</evidence>
<dbReference type="STRING" id="86259.A0A4Z1NU77"/>
<dbReference type="Gene3D" id="3.30.40.10">
    <property type="entry name" value="Zinc/RING finger domain, C3HC4 (zinc finger)"/>
    <property type="match status" value="1"/>
</dbReference>
<evidence type="ECO:0000256" key="2">
    <source>
        <dbReference type="ARBA" id="ARBA00004906"/>
    </source>
</evidence>
<dbReference type="InterPro" id="IPR044066">
    <property type="entry name" value="TRIAD_supradom"/>
</dbReference>
<evidence type="ECO:0000256" key="12">
    <source>
        <dbReference type="SAM" id="MobiDB-lite"/>
    </source>
</evidence>
<dbReference type="GO" id="GO:0016567">
    <property type="term" value="P:protein ubiquitination"/>
    <property type="evidence" value="ECO:0007669"/>
    <property type="project" value="InterPro"/>
</dbReference>
<dbReference type="EC" id="2.3.2.31" evidence="3"/>
<evidence type="ECO:0000256" key="3">
    <source>
        <dbReference type="ARBA" id="ARBA00012251"/>
    </source>
</evidence>
<evidence type="ECO:0000256" key="1">
    <source>
        <dbReference type="ARBA" id="ARBA00001798"/>
    </source>
</evidence>
<comment type="similarity">
    <text evidence="10">Belongs to the RBR family. RNF14 subfamily.</text>
</comment>
<dbReference type="Pfam" id="PF22191">
    <property type="entry name" value="IBR_1"/>
    <property type="match status" value="1"/>
</dbReference>
<evidence type="ECO:0000313" key="16">
    <source>
        <dbReference type="Proteomes" id="UP000298493"/>
    </source>
</evidence>
<evidence type="ECO:0000256" key="8">
    <source>
        <dbReference type="ARBA" id="ARBA00022786"/>
    </source>
</evidence>
<comment type="catalytic activity">
    <reaction evidence="1">
        <text>[E2 ubiquitin-conjugating enzyme]-S-ubiquitinyl-L-cysteine + [acceptor protein]-L-lysine = [E2 ubiquitin-conjugating enzyme]-L-cysteine + [acceptor protein]-N(6)-ubiquitinyl-L-lysine.</text>
        <dbReference type="EC" id="2.3.2.31"/>
    </reaction>
</comment>
<proteinExistence type="inferred from homology"/>
<dbReference type="GO" id="GO:0008270">
    <property type="term" value="F:zinc ion binding"/>
    <property type="evidence" value="ECO:0007669"/>
    <property type="project" value="UniProtKB-KW"/>
</dbReference>
<dbReference type="SUPFAM" id="SSF57850">
    <property type="entry name" value="RING/U-box"/>
    <property type="match status" value="3"/>
</dbReference>
<dbReference type="InterPro" id="IPR002867">
    <property type="entry name" value="IBR_dom"/>
</dbReference>
<feature type="region of interest" description="Disordered" evidence="12">
    <location>
        <begin position="1"/>
        <end position="86"/>
    </location>
</feature>
<evidence type="ECO:0000256" key="4">
    <source>
        <dbReference type="ARBA" id="ARBA00022679"/>
    </source>
</evidence>
<feature type="compositionally biased region" description="Basic residues" evidence="12">
    <location>
        <begin position="33"/>
        <end position="44"/>
    </location>
</feature>
<feature type="compositionally biased region" description="Polar residues" evidence="12">
    <location>
        <begin position="811"/>
        <end position="822"/>
    </location>
</feature>
<evidence type="ECO:0000313" key="15">
    <source>
        <dbReference type="EMBL" id="TID18449.1"/>
    </source>
</evidence>
<gene>
    <name evidence="15" type="ORF">E6O75_ATG06525</name>
</gene>
<dbReference type="InterPro" id="IPR031127">
    <property type="entry name" value="E3_UB_ligase_RBR"/>
</dbReference>
<name>A0A4Z1NU77_9PEZI</name>
<dbReference type="GO" id="GO:0061630">
    <property type="term" value="F:ubiquitin protein ligase activity"/>
    <property type="evidence" value="ECO:0007669"/>
    <property type="project" value="UniProtKB-EC"/>
</dbReference>
<dbReference type="EMBL" id="SNSC02000014">
    <property type="protein sequence ID" value="TID18449.1"/>
    <property type="molecule type" value="Genomic_DNA"/>
</dbReference>
<dbReference type="PROSITE" id="PS50089">
    <property type="entry name" value="ZF_RING_2"/>
    <property type="match status" value="1"/>
</dbReference>
<protein>
    <recommendedName>
        <fullName evidence="3">RBR-type E3 ubiquitin transferase</fullName>
        <ecNumber evidence="3">2.3.2.31</ecNumber>
    </recommendedName>
</protein>
<keyword evidence="7 11" id="KW-0863">Zinc-finger</keyword>
<evidence type="ECO:0000256" key="5">
    <source>
        <dbReference type="ARBA" id="ARBA00022723"/>
    </source>
</evidence>
<keyword evidence="6" id="KW-0677">Repeat</keyword>
<keyword evidence="9" id="KW-0862">Zinc</keyword>
<dbReference type="Gene3D" id="1.20.120.1750">
    <property type="match status" value="1"/>
</dbReference>
<comment type="caution">
    <text evidence="15">The sequence shown here is derived from an EMBL/GenBank/DDBJ whole genome shotgun (WGS) entry which is preliminary data.</text>
</comment>
<dbReference type="InterPro" id="IPR013083">
    <property type="entry name" value="Znf_RING/FYVE/PHD"/>
</dbReference>
<sequence>MARSDGAPRKIISGKAPKLAPAQQGPRPEPRPPRKAPPKPRVRKREPDSENDEPAPPPKRASKIEKPGAKREPIVISDEDYEPVSSRRTLAREAAKAGVQVRRSPSHIAGDGDEQTIQALEARRREPLKMRLFYSETSSKQRHAKRIFGVRPFGQMNEKGVSEYEQPIVKPGWAASENTINLFMEIDSAVGNIRSRCQLEFTDASTKDNATMGHIRHRIANFLGFSDVFNIQLESSTLSAKPSTFKARGTICDRVNAIWNEIEHHDQKTVQEIFQKVKAPWLRVRTTEYIIVSLPDLKLEVCVTPSDVAVVGDLRKIAAALTRNNLPRSFHVSINDVEIFEGEDDLRFLDVPLRHKSVVTCVPEIHECTICAEDVGFLDWPGRLNATTCKHESSTCNPCLRNWITEALDNNNTDKITCPECEVVFEYNDLKKHATEEEFDRYDRLSTRAALGAIPEFHWCIAPFCESGQIHASEDTIMTCTECKFRICTNCDREFHDGETCDEYTERMGIQDDLIKQSEEAIEQLAKQCPGCKSRIEKDGGCDHMTCHTCRHQFCWLCNVDYKDINREGNTAHAETCQYHSGNLQDPHNQFAGHAQNLLQMRRRLREIRALRERIVALRGRMNERENGVHHEWSWAFEGEDFVVMGIVCGRILGVLAVLEFISADELNGRNHTPERSTLTAQLSTLNIMLLDIMLSTPLAIEHLSRLILNHIRQFGVTSLTEASQMAQNSHLATGHAIQKLVNEHNLSVLEHRLGAQQQTLEVTETELAAIERQASRPVTQPSTAPGTRPIHPVQPTFGLRAAQQLASAGNASTGPLAVGNQSLGGRGGPGKGKRGKGYEGGAPVNGIIEQPGHGQLS</sequence>
<evidence type="ECO:0000259" key="14">
    <source>
        <dbReference type="PROSITE" id="PS51873"/>
    </source>
</evidence>
<dbReference type="Pfam" id="PF01485">
    <property type="entry name" value="IBR"/>
    <property type="match status" value="1"/>
</dbReference>
<dbReference type="PANTHER" id="PTHR11685">
    <property type="entry name" value="RBR FAMILY RING FINGER AND IBR DOMAIN-CONTAINING"/>
    <property type="match status" value="1"/>
</dbReference>
<dbReference type="CDD" id="cd20335">
    <property type="entry name" value="BRcat_RBR"/>
    <property type="match status" value="1"/>
</dbReference>
<organism evidence="15 16">
    <name type="scientific">Venturia nashicola</name>
    <dbReference type="NCBI Taxonomy" id="86259"/>
    <lineage>
        <taxon>Eukaryota</taxon>
        <taxon>Fungi</taxon>
        <taxon>Dikarya</taxon>
        <taxon>Ascomycota</taxon>
        <taxon>Pezizomycotina</taxon>
        <taxon>Dothideomycetes</taxon>
        <taxon>Pleosporomycetidae</taxon>
        <taxon>Venturiales</taxon>
        <taxon>Venturiaceae</taxon>
        <taxon>Venturia</taxon>
    </lineage>
</organism>
<accession>A0A4Z1NU77</accession>
<keyword evidence="16" id="KW-1185">Reference proteome</keyword>
<evidence type="ECO:0000256" key="11">
    <source>
        <dbReference type="PROSITE-ProRule" id="PRU00175"/>
    </source>
</evidence>
<keyword evidence="4 15" id="KW-0808">Transferase</keyword>
<dbReference type="PROSITE" id="PS51873">
    <property type="entry name" value="TRIAD"/>
    <property type="match status" value="1"/>
</dbReference>
<keyword evidence="5" id="KW-0479">Metal-binding</keyword>
<dbReference type="CDD" id="cd20354">
    <property type="entry name" value="Rcat_RBR_RNF14"/>
    <property type="match status" value="1"/>
</dbReference>
<evidence type="ECO:0000256" key="9">
    <source>
        <dbReference type="ARBA" id="ARBA00022833"/>
    </source>
</evidence>
<feature type="domain" description="RING-type" evidence="13">
    <location>
        <begin position="368"/>
        <end position="422"/>
    </location>
</feature>
<dbReference type="InterPro" id="IPR001841">
    <property type="entry name" value="Znf_RING"/>
</dbReference>
<dbReference type="InterPro" id="IPR047548">
    <property type="entry name" value="Rcat_RBR_RNF14"/>
</dbReference>
<comment type="pathway">
    <text evidence="2">Protein modification; protein ubiquitination.</text>
</comment>
<dbReference type="SMART" id="SM00647">
    <property type="entry name" value="IBR"/>
    <property type="match status" value="2"/>
</dbReference>
<evidence type="ECO:0000256" key="10">
    <source>
        <dbReference type="ARBA" id="ARBA00044508"/>
    </source>
</evidence>
<feature type="region of interest" description="Disordered" evidence="12">
    <location>
        <begin position="811"/>
        <end position="858"/>
    </location>
</feature>
<dbReference type="AlphaFoldDB" id="A0A4Z1NU77"/>
<evidence type="ECO:0000256" key="6">
    <source>
        <dbReference type="ARBA" id="ARBA00022737"/>
    </source>
</evidence>
<evidence type="ECO:0000256" key="7">
    <source>
        <dbReference type="ARBA" id="ARBA00022771"/>
    </source>
</evidence>
<reference evidence="15 16" key="1">
    <citation type="submission" date="2019-04" db="EMBL/GenBank/DDBJ databases">
        <title>High contiguity whole genome sequence and gene annotation resource for two Venturia nashicola isolates.</title>
        <authorList>
            <person name="Prokchorchik M."/>
            <person name="Won K."/>
            <person name="Lee Y."/>
            <person name="Choi E.D."/>
            <person name="Segonzac C."/>
            <person name="Sohn K.H."/>
        </authorList>
    </citation>
    <scope>NUCLEOTIDE SEQUENCE [LARGE SCALE GENOMIC DNA]</scope>
    <source>
        <strain evidence="15 16">PRI2</strain>
    </source>
</reference>
<dbReference type="SMART" id="SM00184">
    <property type="entry name" value="RING"/>
    <property type="match status" value="2"/>
</dbReference>
<keyword evidence="8" id="KW-0833">Ubl conjugation pathway</keyword>
<dbReference type="Proteomes" id="UP000298493">
    <property type="component" value="Unassembled WGS sequence"/>
</dbReference>
<feature type="domain" description="RING-type" evidence="14">
    <location>
        <begin position="364"/>
        <end position="577"/>
    </location>
</feature>
<keyword evidence="15" id="KW-0012">Acyltransferase</keyword>